<accession>A0A401NKC9</accession>
<dbReference type="EMBL" id="BFAA01005077">
    <property type="protein sequence ID" value="GCB61320.1"/>
    <property type="molecule type" value="Genomic_DNA"/>
</dbReference>
<protein>
    <recommendedName>
        <fullName evidence="8">UDP-glucuronosyltransferase</fullName>
        <ecNumber evidence="8">2.4.1.17</ecNumber>
    </recommendedName>
</protein>
<keyword evidence="5 8" id="KW-1133">Transmembrane helix</keyword>
<comment type="subcellular location">
    <subcellularLocation>
        <location evidence="8">Membrane</location>
        <topology evidence="8">Single-pass membrane protein</topology>
    </subcellularLocation>
</comment>
<evidence type="ECO:0000256" key="1">
    <source>
        <dbReference type="ARBA" id="ARBA00009995"/>
    </source>
</evidence>
<feature type="signal peptide" evidence="8">
    <location>
        <begin position="1"/>
        <end position="21"/>
    </location>
</feature>
<keyword evidence="3 7" id="KW-0808">Transferase</keyword>
<feature type="chain" id="PRO_5018812521" description="UDP-glucuronosyltransferase" evidence="8">
    <location>
        <begin position="22"/>
        <end position="528"/>
    </location>
</feature>
<keyword evidence="8" id="KW-0732">Signal</keyword>
<keyword evidence="4 8" id="KW-0812">Transmembrane</keyword>
<evidence type="ECO:0000256" key="5">
    <source>
        <dbReference type="ARBA" id="ARBA00022989"/>
    </source>
</evidence>
<dbReference type="FunFam" id="3.40.50.2000:FF:000001">
    <property type="entry name" value="UDP-glucuronosyltransferase"/>
    <property type="match status" value="1"/>
</dbReference>
<dbReference type="SUPFAM" id="SSF53756">
    <property type="entry name" value="UDP-Glycosyltransferase/glycogen phosphorylase"/>
    <property type="match status" value="1"/>
</dbReference>
<gene>
    <name evidence="9" type="ORF">scyTo_0011295</name>
</gene>
<dbReference type="Gene3D" id="3.40.50.2000">
    <property type="entry name" value="Glycogen Phosphorylase B"/>
    <property type="match status" value="2"/>
</dbReference>
<dbReference type="PROSITE" id="PS00375">
    <property type="entry name" value="UDPGT"/>
    <property type="match status" value="1"/>
</dbReference>
<feature type="transmembrane region" description="Helical" evidence="8">
    <location>
        <begin position="491"/>
        <end position="514"/>
    </location>
</feature>
<keyword evidence="2 7" id="KW-0328">Glycosyltransferase</keyword>
<name>A0A401NKC9_SCYTO</name>
<dbReference type="Proteomes" id="UP000288216">
    <property type="component" value="Unassembled WGS sequence"/>
</dbReference>
<evidence type="ECO:0000313" key="10">
    <source>
        <dbReference type="Proteomes" id="UP000288216"/>
    </source>
</evidence>
<dbReference type="CDD" id="cd03784">
    <property type="entry name" value="GT1_Gtf-like"/>
    <property type="match status" value="1"/>
</dbReference>
<dbReference type="Pfam" id="PF00201">
    <property type="entry name" value="UDPGT"/>
    <property type="match status" value="1"/>
</dbReference>
<dbReference type="OMA" id="PSYTINM"/>
<comment type="catalytic activity">
    <reaction evidence="8">
        <text>glucuronate acceptor + UDP-alpha-D-glucuronate = acceptor beta-D-glucuronoside + UDP + H(+)</text>
        <dbReference type="Rhea" id="RHEA:21032"/>
        <dbReference type="ChEBI" id="CHEBI:15378"/>
        <dbReference type="ChEBI" id="CHEBI:58052"/>
        <dbReference type="ChEBI" id="CHEBI:58223"/>
        <dbReference type="ChEBI" id="CHEBI:132367"/>
        <dbReference type="ChEBI" id="CHEBI:132368"/>
        <dbReference type="EC" id="2.4.1.17"/>
    </reaction>
</comment>
<evidence type="ECO:0000313" key="9">
    <source>
        <dbReference type="EMBL" id="GCB61320.1"/>
    </source>
</evidence>
<organism evidence="9 10">
    <name type="scientific">Scyliorhinus torazame</name>
    <name type="common">Cloudy catshark</name>
    <name type="synonym">Catulus torazame</name>
    <dbReference type="NCBI Taxonomy" id="75743"/>
    <lineage>
        <taxon>Eukaryota</taxon>
        <taxon>Metazoa</taxon>
        <taxon>Chordata</taxon>
        <taxon>Craniata</taxon>
        <taxon>Vertebrata</taxon>
        <taxon>Chondrichthyes</taxon>
        <taxon>Elasmobranchii</taxon>
        <taxon>Galeomorphii</taxon>
        <taxon>Galeoidea</taxon>
        <taxon>Carcharhiniformes</taxon>
        <taxon>Scyliorhinidae</taxon>
        <taxon>Scyliorhinus</taxon>
    </lineage>
</organism>
<dbReference type="InterPro" id="IPR035595">
    <property type="entry name" value="UDP_glycos_trans_CS"/>
</dbReference>
<dbReference type="AlphaFoldDB" id="A0A401NKC9"/>
<keyword evidence="10" id="KW-1185">Reference proteome</keyword>
<dbReference type="PANTHER" id="PTHR48043">
    <property type="entry name" value="EG:EG0003.4 PROTEIN-RELATED"/>
    <property type="match status" value="1"/>
</dbReference>
<evidence type="ECO:0000256" key="7">
    <source>
        <dbReference type="RuleBase" id="RU003718"/>
    </source>
</evidence>
<comment type="similarity">
    <text evidence="1 7">Belongs to the UDP-glycosyltransferase family.</text>
</comment>
<dbReference type="OrthoDB" id="5835829at2759"/>
<reference evidence="9 10" key="1">
    <citation type="journal article" date="2018" name="Nat. Ecol. Evol.">
        <title>Shark genomes provide insights into elasmobranch evolution and the origin of vertebrates.</title>
        <authorList>
            <person name="Hara Y"/>
            <person name="Yamaguchi K"/>
            <person name="Onimaru K"/>
            <person name="Kadota M"/>
            <person name="Koyanagi M"/>
            <person name="Keeley SD"/>
            <person name="Tatsumi K"/>
            <person name="Tanaka K"/>
            <person name="Motone F"/>
            <person name="Kageyama Y"/>
            <person name="Nozu R"/>
            <person name="Adachi N"/>
            <person name="Nishimura O"/>
            <person name="Nakagawa R"/>
            <person name="Tanegashima C"/>
            <person name="Kiyatake I"/>
            <person name="Matsumoto R"/>
            <person name="Murakumo K"/>
            <person name="Nishida K"/>
            <person name="Terakita A"/>
            <person name="Kuratani S"/>
            <person name="Sato K"/>
            <person name="Hyodo S Kuraku.S."/>
        </authorList>
    </citation>
    <scope>NUCLEOTIDE SEQUENCE [LARGE SCALE GENOMIC DNA]</scope>
</reference>
<dbReference type="GO" id="GO:0015020">
    <property type="term" value="F:glucuronosyltransferase activity"/>
    <property type="evidence" value="ECO:0007669"/>
    <property type="project" value="UniProtKB-EC"/>
</dbReference>
<dbReference type="EC" id="2.4.1.17" evidence="8"/>
<dbReference type="InterPro" id="IPR050271">
    <property type="entry name" value="UDP-glycosyltransferase"/>
</dbReference>
<comment type="caution">
    <text evidence="9">The sequence shown here is derived from an EMBL/GenBank/DDBJ whole genome shotgun (WGS) entry which is preliminary data.</text>
</comment>
<evidence type="ECO:0000256" key="6">
    <source>
        <dbReference type="ARBA" id="ARBA00023136"/>
    </source>
</evidence>
<evidence type="ECO:0000256" key="2">
    <source>
        <dbReference type="ARBA" id="ARBA00022676"/>
    </source>
</evidence>
<dbReference type="PANTHER" id="PTHR48043:SF140">
    <property type="entry name" value="UDP-GLUCURONOSYLTRANSFERASE 2A1"/>
    <property type="match status" value="1"/>
</dbReference>
<dbReference type="FunFam" id="3.40.50.2000:FF:000081">
    <property type="entry name" value="UDP-glucuronosyltransferase 2A2"/>
    <property type="match status" value="1"/>
</dbReference>
<sequence>MDNMQLRVVFTAFLFLQSVSSDNVLIWPAEGSHWINMKHIIEELFERGHNVTVAVHTAALYVNYSEPSAITFEVFEVQFTRDTYKDFMTDILHFWIYEERNLSYWDRYKKFSAIMTTGTKLHRQICDGILTNHKLLEKLEESKFTVLLSDPVQPCGELLATKLGIPFIFTLRFSFGSALERLCGQLPAPPSYVPVSMSELSDRMTFAQRVQNIQYSIMYDLMSNWLWREWDSYYSEVLGKPTTFCETMGKAEIWLIRTYWDFEFPRPFLPNFVFVGGLHCRPAKPLSQELEEFVQSSGEHGVVVFSLGSMVKNLTAEKANMIADALGQIPQKVLWSYSGDQPKTLAPNTKLYKWLPQNDLLGHPKTRVFITHGGTNGIYEAIYHGVPMIGIPLFADQPDNMVHMKAKGAAVVLNFITLNTQDLVDALNTVINDKRYKENAERLSRIQRDQPMNSLEQAVFWIEFVMRHGGAQHLRPAAHSLSWYQYHCLDVIAFLCACVAAVVFLLTKCCMFCCRRCRGTRGKKNKTE</sequence>
<proteinExistence type="inferred from homology"/>
<dbReference type="InterPro" id="IPR002213">
    <property type="entry name" value="UDP_glucos_trans"/>
</dbReference>
<evidence type="ECO:0000256" key="3">
    <source>
        <dbReference type="ARBA" id="ARBA00022679"/>
    </source>
</evidence>
<dbReference type="GO" id="GO:0016020">
    <property type="term" value="C:membrane"/>
    <property type="evidence" value="ECO:0007669"/>
    <property type="project" value="UniProtKB-SubCell"/>
</dbReference>
<dbReference type="STRING" id="75743.A0A401NKC9"/>
<evidence type="ECO:0000256" key="4">
    <source>
        <dbReference type="ARBA" id="ARBA00022692"/>
    </source>
</evidence>
<keyword evidence="6 8" id="KW-0472">Membrane</keyword>
<evidence type="ECO:0000256" key="8">
    <source>
        <dbReference type="RuleBase" id="RU362059"/>
    </source>
</evidence>